<dbReference type="RefSeq" id="WP_152200712.1">
    <property type="nucleotide sequence ID" value="NZ_VUKF01000004.1"/>
</dbReference>
<evidence type="ECO:0000313" key="4">
    <source>
        <dbReference type="Proteomes" id="UP000451860"/>
    </source>
</evidence>
<dbReference type="InterPro" id="IPR004555">
    <property type="entry name" value="G6PDH_assembly_OpcA"/>
</dbReference>
<evidence type="ECO:0000259" key="1">
    <source>
        <dbReference type="Pfam" id="PF10128"/>
    </source>
</evidence>
<dbReference type="AlphaFoldDB" id="A0A7J5UUA7"/>
<proteinExistence type="predicted"/>
<dbReference type="InterPro" id="IPR046802">
    <property type="entry name" value="OpcA_G6PD_C"/>
</dbReference>
<dbReference type="Pfam" id="PF10128">
    <property type="entry name" value="OpcA_G6PD_assem"/>
    <property type="match status" value="1"/>
</dbReference>
<accession>A0A7J5UUA7</accession>
<comment type="caution">
    <text evidence="3">The sequence shown here is derived from an EMBL/GenBank/DDBJ whole genome shotgun (WGS) entry which is preliminary data.</text>
</comment>
<protein>
    <submittedName>
        <fullName evidence="3">OpcA protein</fullName>
    </submittedName>
</protein>
<dbReference type="PANTHER" id="PTHR38658">
    <property type="entry name" value="OXPP CYCLE PROTEIN OPCA-RELATED"/>
    <property type="match status" value="1"/>
</dbReference>
<feature type="domain" description="Glucose-6-phosphate dehydrogenase assembly protein OpcA C-terminal" evidence="2">
    <location>
        <begin position="167"/>
        <end position="299"/>
    </location>
</feature>
<keyword evidence="4" id="KW-1185">Reference proteome</keyword>
<reference evidence="3 4" key="1">
    <citation type="submission" date="2019-10" db="EMBL/GenBank/DDBJ databases">
        <title>Georgenia wutianyii sp. nov. and Georgenia yuyongxinii sp. nov. isolated from plateau pika (Ochotona curzoniae) in the Qinghai-Tibet plateau of China.</title>
        <authorList>
            <person name="Tian Z."/>
        </authorList>
    </citation>
    <scope>NUCLEOTIDE SEQUENCE [LARGE SCALE GENOMIC DNA]</scope>
    <source>
        <strain evidence="3 4">DSM 21501</strain>
    </source>
</reference>
<dbReference type="InterPro" id="IPR046801">
    <property type="entry name" value="OpcA_G6PD_N"/>
</dbReference>
<dbReference type="PANTHER" id="PTHR38658:SF1">
    <property type="entry name" value="OXPP CYCLE PROTEIN OPCA-RELATED"/>
    <property type="match status" value="1"/>
</dbReference>
<name>A0A7J5UUA7_9MICO</name>
<dbReference type="Pfam" id="PF20171">
    <property type="entry name" value="OpcA_G6PD_C"/>
    <property type="match status" value="1"/>
</dbReference>
<dbReference type="EMBL" id="WHJE01000004">
    <property type="protein sequence ID" value="KAE8765863.1"/>
    <property type="molecule type" value="Genomic_DNA"/>
</dbReference>
<gene>
    <name evidence="3" type="ORF">GB883_02065</name>
</gene>
<dbReference type="OrthoDB" id="128564at2"/>
<dbReference type="Proteomes" id="UP000451860">
    <property type="component" value="Unassembled WGS sequence"/>
</dbReference>
<sequence length="309" mass="32820">MIVTLNDTTSAAVGNRLVSLRDEGGAVALGRVLTLVILADDEASAEAGIRSSNVASHEHPSRVLVVLRDNDTDGRAGLDAEIRVGRDAGASEVVVLRPYGGAGARPDTLIMPLLLPDAPIVAWWVNTPPAAPSQHPIGRMAQRRITNSMHCPDPGLVMAELRENYAPGDTDLSWAGLTMWRSILAAALDEPPMEAVTAATVTGSPYHPSIALLAGWLAERLRVPVTMEGVAGDDAISAVVLERESGPVSLARANGSTVAVLSRPGRPDQRVNLPQRDIENCLIEELRRLDPDPTYGEVLTRGLPLVEMA</sequence>
<evidence type="ECO:0000313" key="3">
    <source>
        <dbReference type="EMBL" id="KAE8765863.1"/>
    </source>
</evidence>
<feature type="domain" description="Glucose-6-phosphate dehydrogenase assembly protein OpcA N-terminal" evidence="1">
    <location>
        <begin position="53"/>
        <end position="161"/>
    </location>
</feature>
<organism evidence="3 4">
    <name type="scientific">Georgenia thermotolerans</name>
    <dbReference type="NCBI Taxonomy" id="527326"/>
    <lineage>
        <taxon>Bacteria</taxon>
        <taxon>Bacillati</taxon>
        <taxon>Actinomycetota</taxon>
        <taxon>Actinomycetes</taxon>
        <taxon>Micrococcales</taxon>
        <taxon>Bogoriellaceae</taxon>
        <taxon>Georgenia</taxon>
    </lineage>
</organism>
<evidence type="ECO:0000259" key="2">
    <source>
        <dbReference type="Pfam" id="PF20171"/>
    </source>
</evidence>